<evidence type="ECO:0000313" key="10">
    <source>
        <dbReference type="EMBL" id="MBK1704683.1"/>
    </source>
</evidence>
<evidence type="ECO:0000256" key="7">
    <source>
        <dbReference type="SAM" id="Phobius"/>
    </source>
</evidence>
<keyword evidence="5 7" id="KW-0472">Membrane</keyword>
<name>A0AAJ0U3Z6_9GAMM</name>
<keyword evidence="6" id="KW-0175">Coiled coil</keyword>
<dbReference type="Proteomes" id="UP001296776">
    <property type="component" value="Unassembled WGS sequence"/>
</dbReference>
<evidence type="ECO:0000256" key="4">
    <source>
        <dbReference type="ARBA" id="ARBA00022989"/>
    </source>
</evidence>
<feature type="coiled-coil region" evidence="6">
    <location>
        <begin position="91"/>
        <end position="191"/>
    </location>
</feature>
<comment type="subcellular location">
    <subcellularLocation>
        <location evidence="1">Membrane</location>
        <topology evidence="1">Single-pass membrane protein</topology>
    </subcellularLocation>
</comment>
<dbReference type="EMBL" id="NRSJ01000013">
    <property type="protein sequence ID" value="MBK1704683.1"/>
    <property type="molecule type" value="Genomic_DNA"/>
</dbReference>
<dbReference type="InterPro" id="IPR003646">
    <property type="entry name" value="SH3-like_bac-type"/>
</dbReference>
<dbReference type="RefSeq" id="WP_200345891.1">
    <property type="nucleotide sequence ID" value="NZ_NRSJ01000013.1"/>
</dbReference>
<feature type="transmembrane region" description="Helical" evidence="7">
    <location>
        <begin position="196"/>
        <end position="214"/>
    </location>
</feature>
<keyword evidence="3 8" id="KW-0732">Signal</keyword>
<organism evidence="10 11">
    <name type="scientific">Halochromatium glycolicum</name>
    <dbReference type="NCBI Taxonomy" id="85075"/>
    <lineage>
        <taxon>Bacteria</taxon>
        <taxon>Pseudomonadati</taxon>
        <taxon>Pseudomonadota</taxon>
        <taxon>Gammaproteobacteria</taxon>
        <taxon>Chromatiales</taxon>
        <taxon>Chromatiaceae</taxon>
        <taxon>Halochromatium</taxon>
    </lineage>
</organism>
<dbReference type="InterPro" id="IPR016476">
    <property type="entry name" value="SH3_dom_pro"/>
</dbReference>
<dbReference type="GO" id="GO:0016020">
    <property type="term" value="C:membrane"/>
    <property type="evidence" value="ECO:0007669"/>
    <property type="project" value="UniProtKB-SubCell"/>
</dbReference>
<dbReference type="Pfam" id="PF08239">
    <property type="entry name" value="SH3_3"/>
    <property type="match status" value="1"/>
</dbReference>
<keyword evidence="11" id="KW-1185">Reference proteome</keyword>
<feature type="chain" id="PRO_5042497757" description="SH3b domain-containing protein" evidence="8">
    <location>
        <begin position="26"/>
        <end position="231"/>
    </location>
</feature>
<evidence type="ECO:0000256" key="6">
    <source>
        <dbReference type="SAM" id="Coils"/>
    </source>
</evidence>
<sequence>MPKAHLRWRALALTGLIAFATSSQAQETRYVTDQYEFNLRSGESTRYKIIRQLPSGTPLTVLSVNKNSGYARVRTENGLTGYILLRYLQDKPAARDELEEMRTRLAELQQEPDKLAARLSALQASYERLEDNAAQLKREKQDLEAELAEIRNAAANAVEIDRERRELQERVSNLLLQVDQLEHRNLELSNQTKQQWFMIGGGVLGGGILLGLVLPNLRLRRRRSSWGGSAL</sequence>
<reference evidence="10" key="1">
    <citation type="submission" date="2017-08" db="EMBL/GenBank/DDBJ databases">
        <authorList>
            <person name="Imhoff J.F."/>
            <person name="Rahn T."/>
            <person name="Kuenzel S."/>
            <person name="Neulinger S.C."/>
        </authorList>
    </citation>
    <scope>NUCLEOTIDE SEQUENCE</scope>
    <source>
        <strain evidence="10">DSM 11080</strain>
    </source>
</reference>
<feature type="signal peptide" evidence="8">
    <location>
        <begin position="1"/>
        <end position="25"/>
    </location>
</feature>
<dbReference type="SMART" id="SM00287">
    <property type="entry name" value="SH3b"/>
    <property type="match status" value="1"/>
</dbReference>
<reference evidence="10" key="2">
    <citation type="journal article" date="2020" name="Microorganisms">
        <title>Osmotic Adaptation and Compatible Solute Biosynthesis of Phototrophic Bacteria as Revealed from Genome Analyses.</title>
        <authorList>
            <person name="Imhoff J.F."/>
            <person name="Rahn T."/>
            <person name="Kunzel S."/>
            <person name="Keller A."/>
            <person name="Neulinger S.C."/>
        </authorList>
    </citation>
    <scope>NUCLEOTIDE SEQUENCE</scope>
    <source>
        <strain evidence="10">DSM 11080</strain>
    </source>
</reference>
<evidence type="ECO:0000256" key="3">
    <source>
        <dbReference type="ARBA" id="ARBA00022729"/>
    </source>
</evidence>
<accession>A0AAJ0U3Z6</accession>
<evidence type="ECO:0000256" key="8">
    <source>
        <dbReference type="SAM" id="SignalP"/>
    </source>
</evidence>
<keyword evidence="4 7" id="KW-1133">Transmembrane helix</keyword>
<dbReference type="Gene3D" id="1.10.287.1490">
    <property type="match status" value="1"/>
</dbReference>
<dbReference type="NCBIfam" id="TIGR04211">
    <property type="entry name" value="SH3_and_anchor"/>
    <property type="match status" value="1"/>
</dbReference>
<keyword evidence="2 7" id="KW-0812">Transmembrane</keyword>
<gene>
    <name evidence="10" type="ORF">CKO40_09075</name>
</gene>
<evidence type="ECO:0000256" key="5">
    <source>
        <dbReference type="ARBA" id="ARBA00023136"/>
    </source>
</evidence>
<evidence type="ECO:0000256" key="2">
    <source>
        <dbReference type="ARBA" id="ARBA00022692"/>
    </source>
</evidence>
<protein>
    <recommendedName>
        <fullName evidence="9">SH3b domain-containing protein</fullName>
    </recommendedName>
</protein>
<feature type="domain" description="SH3b" evidence="9">
    <location>
        <begin position="26"/>
        <end position="92"/>
    </location>
</feature>
<dbReference type="AlphaFoldDB" id="A0AAJ0U3Z6"/>
<dbReference type="Gene3D" id="2.30.30.40">
    <property type="entry name" value="SH3 Domains"/>
    <property type="match status" value="1"/>
</dbReference>
<evidence type="ECO:0000256" key="1">
    <source>
        <dbReference type="ARBA" id="ARBA00004167"/>
    </source>
</evidence>
<proteinExistence type="predicted"/>
<evidence type="ECO:0000313" key="11">
    <source>
        <dbReference type="Proteomes" id="UP001296776"/>
    </source>
</evidence>
<dbReference type="PROSITE" id="PS51781">
    <property type="entry name" value="SH3B"/>
    <property type="match status" value="1"/>
</dbReference>
<evidence type="ECO:0000259" key="9">
    <source>
        <dbReference type="PROSITE" id="PS51781"/>
    </source>
</evidence>
<comment type="caution">
    <text evidence="10">The sequence shown here is derived from an EMBL/GenBank/DDBJ whole genome shotgun (WGS) entry which is preliminary data.</text>
</comment>